<sequence length="31" mass="3708">MKLNQKNKFRILSLIVIESYMIKISCNHSQQ</sequence>
<evidence type="ECO:0000313" key="2">
    <source>
        <dbReference type="Proteomes" id="UP000183832"/>
    </source>
</evidence>
<evidence type="ECO:0000313" key="1">
    <source>
        <dbReference type="EMBL" id="CRL00542.1"/>
    </source>
</evidence>
<dbReference type="EMBL" id="CVRI01000054">
    <property type="protein sequence ID" value="CRL00542.1"/>
    <property type="molecule type" value="Genomic_DNA"/>
</dbReference>
<gene>
    <name evidence="1" type="ORF">CLUMA_CG013803</name>
</gene>
<reference evidence="1 2" key="1">
    <citation type="submission" date="2015-04" db="EMBL/GenBank/DDBJ databases">
        <authorList>
            <person name="Syromyatnikov M.Y."/>
            <person name="Popov V.N."/>
        </authorList>
    </citation>
    <scope>NUCLEOTIDE SEQUENCE [LARGE SCALE GENOMIC DNA]</scope>
</reference>
<dbReference type="Proteomes" id="UP000183832">
    <property type="component" value="Unassembled WGS sequence"/>
</dbReference>
<name>A0A1J1IN69_9DIPT</name>
<dbReference type="AlphaFoldDB" id="A0A1J1IN69"/>
<accession>A0A1J1IN69</accession>
<proteinExistence type="predicted"/>
<organism evidence="1 2">
    <name type="scientific">Clunio marinus</name>
    <dbReference type="NCBI Taxonomy" id="568069"/>
    <lineage>
        <taxon>Eukaryota</taxon>
        <taxon>Metazoa</taxon>
        <taxon>Ecdysozoa</taxon>
        <taxon>Arthropoda</taxon>
        <taxon>Hexapoda</taxon>
        <taxon>Insecta</taxon>
        <taxon>Pterygota</taxon>
        <taxon>Neoptera</taxon>
        <taxon>Endopterygota</taxon>
        <taxon>Diptera</taxon>
        <taxon>Nematocera</taxon>
        <taxon>Chironomoidea</taxon>
        <taxon>Chironomidae</taxon>
        <taxon>Clunio</taxon>
    </lineage>
</organism>
<protein>
    <submittedName>
        <fullName evidence="1">CLUMA_CG013803, isoform A</fullName>
    </submittedName>
</protein>
<keyword evidence="2" id="KW-1185">Reference proteome</keyword>